<evidence type="ECO:0000313" key="4">
    <source>
        <dbReference type="EMBL" id="PSR27973.1"/>
    </source>
</evidence>
<accession>A0A2T2X0G1</accession>
<dbReference type="Gene3D" id="3.40.225.10">
    <property type="entry name" value="Class II aldolase/adducin N-terminal domain"/>
    <property type="match status" value="1"/>
</dbReference>
<reference evidence="4 5" key="1">
    <citation type="journal article" date="2014" name="BMC Genomics">
        <title>Comparison of environmental and isolate Sulfobacillus genomes reveals diverse carbon, sulfur, nitrogen, and hydrogen metabolisms.</title>
        <authorList>
            <person name="Justice N.B."/>
            <person name="Norman A."/>
            <person name="Brown C.T."/>
            <person name="Singh A."/>
            <person name="Thomas B.C."/>
            <person name="Banfield J.F."/>
        </authorList>
    </citation>
    <scope>NUCLEOTIDE SEQUENCE [LARGE SCALE GENOMIC DNA]</scope>
    <source>
        <strain evidence="4">AMDSBA5</strain>
    </source>
</reference>
<dbReference type="InterPro" id="IPR036409">
    <property type="entry name" value="Aldolase_II/adducin_N_sf"/>
</dbReference>
<evidence type="ECO:0000313" key="5">
    <source>
        <dbReference type="Proteomes" id="UP000242705"/>
    </source>
</evidence>
<dbReference type="EMBL" id="PXYX01000009">
    <property type="protein sequence ID" value="PSR27973.1"/>
    <property type="molecule type" value="Genomic_DNA"/>
</dbReference>
<protein>
    <submittedName>
        <fullName evidence="4">Class II aldolase family protein</fullName>
    </submittedName>
</protein>
<dbReference type="GO" id="GO:0016832">
    <property type="term" value="F:aldehyde-lyase activity"/>
    <property type="evidence" value="ECO:0007669"/>
    <property type="project" value="TreeGrafter"/>
</dbReference>
<dbReference type="SUPFAM" id="SSF53639">
    <property type="entry name" value="AraD/HMP-PK domain-like"/>
    <property type="match status" value="1"/>
</dbReference>
<gene>
    <name evidence="4" type="ORF">C7B47_06770</name>
</gene>
<keyword evidence="2" id="KW-0456">Lyase</keyword>
<comment type="caution">
    <text evidence="4">The sequence shown here is derived from an EMBL/GenBank/DDBJ whole genome shotgun (WGS) entry which is preliminary data.</text>
</comment>
<dbReference type="InterPro" id="IPR001303">
    <property type="entry name" value="Aldolase_II/adducin_N"/>
</dbReference>
<evidence type="ECO:0000256" key="2">
    <source>
        <dbReference type="ARBA" id="ARBA00023239"/>
    </source>
</evidence>
<keyword evidence="1" id="KW-0479">Metal-binding</keyword>
<dbReference type="Proteomes" id="UP000242705">
    <property type="component" value="Unassembled WGS sequence"/>
</dbReference>
<feature type="domain" description="Class II aldolase/adducin N-terminal" evidence="3">
    <location>
        <begin position="5"/>
        <end position="181"/>
    </location>
</feature>
<dbReference type="SMART" id="SM01007">
    <property type="entry name" value="Aldolase_II"/>
    <property type="match status" value="1"/>
</dbReference>
<dbReference type="PANTHER" id="PTHR22789">
    <property type="entry name" value="FUCULOSE PHOSPHATE ALDOLASE"/>
    <property type="match status" value="1"/>
</dbReference>
<dbReference type="GO" id="GO:0005829">
    <property type="term" value="C:cytosol"/>
    <property type="evidence" value="ECO:0007669"/>
    <property type="project" value="TreeGrafter"/>
</dbReference>
<proteinExistence type="predicted"/>
<name>A0A2T2X0G1_SULTH</name>
<dbReference type="PANTHER" id="PTHR22789:SF0">
    <property type="entry name" value="3-OXO-TETRONATE 4-PHOSPHATE DECARBOXYLASE-RELATED"/>
    <property type="match status" value="1"/>
</dbReference>
<sequence length="213" mass="23598">MTGINDLITYAHRMITDHLAFGTTGNLSVREEDVLWITPSGVPFEEVHRDNVVGVDIASGNVIEGHARPSSELPLHLTLYRRRPNIGAIVHTHSEYATIFAALGEPIVPIHYQMALSAYQVNCAEYATYGTEQLAHNALAALGPNDRAVLLKNHGLVAVGPKLSSAYQTALDVEWMARLLFRARCVGNPRVLTPEEVDHVREQFRHYGQNPQD</sequence>
<dbReference type="Pfam" id="PF00596">
    <property type="entry name" value="Aldolase_II"/>
    <property type="match status" value="1"/>
</dbReference>
<dbReference type="GO" id="GO:0046872">
    <property type="term" value="F:metal ion binding"/>
    <property type="evidence" value="ECO:0007669"/>
    <property type="project" value="UniProtKB-KW"/>
</dbReference>
<dbReference type="AlphaFoldDB" id="A0A2T2X0G1"/>
<organism evidence="4 5">
    <name type="scientific">Sulfobacillus thermosulfidooxidans</name>
    <dbReference type="NCBI Taxonomy" id="28034"/>
    <lineage>
        <taxon>Bacteria</taxon>
        <taxon>Bacillati</taxon>
        <taxon>Bacillota</taxon>
        <taxon>Clostridia</taxon>
        <taxon>Eubacteriales</taxon>
        <taxon>Clostridiales Family XVII. Incertae Sedis</taxon>
        <taxon>Sulfobacillus</taxon>
    </lineage>
</organism>
<dbReference type="InterPro" id="IPR050197">
    <property type="entry name" value="Aldolase_class_II_sugar_metab"/>
</dbReference>
<dbReference type="GO" id="GO:0019323">
    <property type="term" value="P:pentose catabolic process"/>
    <property type="evidence" value="ECO:0007669"/>
    <property type="project" value="TreeGrafter"/>
</dbReference>
<evidence type="ECO:0000259" key="3">
    <source>
        <dbReference type="SMART" id="SM01007"/>
    </source>
</evidence>
<evidence type="ECO:0000256" key="1">
    <source>
        <dbReference type="ARBA" id="ARBA00022723"/>
    </source>
</evidence>